<dbReference type="CDD" id="cd01991">
    <property type="entry name" value="Asn_synthase_B_C"/>
    <property type="match status" value="1"/>
</dbReference>
<dbReference type="CDD" id="cd00712">
    <property type="entry name" value="AsnB"/>
    <property type="match status" value="1"/>
</dbReference>
<keyword evidence="4 9" id="KW-0547">Nucleotide-binding</keyword>
<evidence type="ECO:0000313" key="13">
    <source>
        <dbReference type="Proteomes" id="UP001156666"/>
    </source>
</evidence>
<comment type="caution">
    <text evidence="12">The sequence shown here is derived from an EMBL/GenBank/DDBJ whole genome shotgun (WGS) entry which is preliminary data.</text>
</comment>
<evidence type="ECO:0000256" key="1">
    <source>
        <dbReference type="ARBA" id="ARBA00005187"/>
    </source>
</evidence>
<dbReference type="EC" id="6.3.5.4" evidence="3"/>
<comment type="pathway">
    <text evidence="1">Amino-acid biosynthesis; L-asparagine biosynthesis; L-asparagine from L-aspartate (L-Gln route): step 1/1.</text>
</comment>
<keyword evidence="8" id="KW-0061">Asparagine biosynthesis</keyword>
<dbReference type="SUPFAM" id="SSF52402">
    <property type="entry name" value="Adenine nucleotide alpha hydrolases-like"/>
    <property type="match status" value="1"/>
</dbReference>
<evidence type="ECO:0000256" key="3">
    <source>
        <dbReference type="ARBA" id="ARBA00012737"/>
    </source>
</evidence>
<dbReference type="PANTHER" id="PTHR43284">
    <property type="entry name" value="ASPARAGINE SYNTHETASE (GLUTAMINE-HYDROLYZING)"/>
    <property type="match status" value="1"/>
</dbReference>
<keyword evidence="13" id="KW-1185">Reference proteome</keyword>
<evidence type="ECO:0000256" key="5">
    <source>
        <dbReference type="ARBA" id="ARBA00022840"/>
    </source>
</evidence>
<dbReference type="GO" id="GO:0005829">
    <property type="term" value="C:cytosol"/>
    <property type="evidence" value="ECO:0007669"/>
    <property type="project" value="TreeGrafter"/>
</dbReference>
<comment type="similarity">
    <text evidence="2">Belongs to the asparagine synthetase family.</text>
</comment>
<dbReference type="InterPro" id="IPR014729">
    <property type="entry name" value="Rossmann-like_a/b/a_fold"/>
</dbReference>
<protein>
    <recommendedName>
        <fullName evidence="3">asparagine synthase (glutamine-hydrolyzing)</fullName>
        <ecNumber evidence="3">6.3.5.4</ecNumber>
    </recommendedName>
</protein>
<keyword evidence="5 9" id="KW-0067">ATP-binding</keyword>
<reference evidence="12" key="1">
    <citation type="journal article" date="2014" name="Int. J. Syst. Evol. Microbiol.">
        <title>Complete genome sequence of Corynebacterium casei LMG S-19264T (=DSM 44701T), isolated from a smear-ripened cheese.</title>
        <authorList>
            <consortium name="US DOE Joint Genome Institute (JGI-PGF)"/>
            <person name="Walter F."/>
            <person name="Albersmeier A."/>
            <person name="Kalinowski J."/>
            <person name="Ruckert C."/>
        </authorList>
    </citation>
    <scope>NUCLEOTIDE SEQUENCE</scope>
    <source>
        <strain evidence="12">NBRC 108769</strain>
    </source>
</reference>
<evidence type="ECO:0000256" key="8">
    <source>
        <dbReference type="PIRSR" id="PIRSR001589-1"/>
    </source>
</evidence>
<dbReference type="PANTHER" id="PTHR43284:SF1">
    <property type="entry name" value="ASPARAGINE SYNTHETASE"/>
    <property type="match status" value="1"/>
</dbReference>
<evidence type="ECO:0000256" key="7">
    <source>
        <dbReference type="ARBA" id="ARBA00048741"/>
    </source>
</evidence>
<dbReference type="NCBIfam" id="TIGR01536">
    <property type="entry name" value="asn_synth_AEB"/>
    <property type="match status" value="1"/>
</dbReference>
<proteinExistence type="inferred from homology"/>
<dbReference type="Pfam" id="PF00733">
    <property type="entry name" value="Asn_synthase"/>
    <property type="match status" value="1"/>
</dbReference>
<sequence>MCGICGIVDFNEIQKQDARLEIVQRMNAAMYHRGPDDDGFFSNEKVSIAMRRLAIIDLESGQQPIYNEDKSVIVICSGEIYNYRALKEELLEKGHVFTTESDTEVIVHQYEEAGADVFRDLKGMFSICIYDLKKEKILIGRDRFGEKPLYYHKKHHILSFSSEIESLLEHQWIQRKLNLESLPYYFRTATIPEPFTLIKNVQSLAPGHYLEITKEGLLTKVYYRPEINGGRHIRSEKEAVDFIKPRLEKAVHSQMASDVPIGAFLTGGIDSSSIVALMQKNQATPIQTFNVKFEEEKFDESVIARKVAEYCGTDHHEMVIPNPTFTEQMFWELIDHIGFPFRDSTAISTYLLSREVSSHVKVALSGDGADELFGGYDIFKWYLKTLKSKNTPKGLRKLFKNSIQSVQDLPFLKDYAKLWELKRELNTSLVDKDELPVTLSEIYNIAEIEELMGGESSYALYRPFTSNPLNHQTLRHIMYYRMMHVLPVKMLVKLDRMSMAHSLEVRTPFLDLDLFEASLEIPADLLIKGGESKYILRSIMKDELPEEVFNKKKSGFYIPMHRYINKEFKALATDLLFDNNPWPNFFNRATLIRIFENGIHKKKSDAVQSVFQSSHQLWMMMQLLGWARRFKIEVE</sequence>
<dbReference type="InterPro" id="IPR017932">
    <property type="entry name" value="GATase_2_dom"/>
</dbReference>
<dbReference type="Proteomes" id="UP001156666">
    <property type="component" value="Unassembled WGS sequence"/>
</dbReference>
<dbReference type="InterPro" id="IPR051786">
    <property type="entry name" value="ASN_synthetase/amidase"/>
</dbReference>
<dbReference type="InterPro" id="IPR001962">
    <property type="entry name" value="Asn_synthase"/>
</dbReference>
<feature type="site" description="Important for beta-aspartyl-AMP intermediate formation" evidence="10">
    <location>
        <position position="367"/>
    </location>
</feature>
<feature type="binding site" evidence="9">
    <location>
        <position position="291"/>
    </location>
    <ligand>
        <name>ATP</name>
        <dbReference type="ChEBI" id="CHEBI:30616"/>
    </ligand>
</feature>
<dbReference type="SUPFAM" id="SSF56235">
    <property type="entry name" value="N-terminal nucleophile aminohydrolases (Ntn hydrolases)"/>
    <property type="match status" value="1"/>
</dbReference>
<evidence type="ECO:0000256" key="10">
    <source>
        <dbReference type="PIRSR" id="PIRSR001589-3"/>
    </source>
</evidence>
<feature type="active site" description="For GATase activity" evidence="8">
    <location>
        <position position="2"/>
    </location>
</feature>
<dbReference type="InterPro" id="IPR029055">
    <property type="entry name" value="Ntn_hydrolases_N"/>
</dbReference>
<feature type="binding site" evidence="9">
    <location>
        <begin position="365"/>
        <end position="366"/>
    </location>
    <ligand>
        <name>ATP</name>
        <dbReference type="ChEBI" id="CHEBI:30616"/>
    </ligand>
</feature>
<organism evidence="12 13">
    <name type="scientific">Portibacter lacus</name>
    <dbReference type="NCBI Taxonomy" id="1099794"/>
    <lineage>
        <taxon>Bacteria</taxon>
        <taxon>Pseudomonadati</taxon>
        <taxon>Bacteroidota</taxon>
        <taxon>Saprospiria</taxon>
        <taxon>Saprospirales</taxon>
        <taxon>Haliscomenobacteraceae</taxon>
        <taxon>Portibacter</taxon>
    </lineage>
</organism>
<dbReference type="InterPro" id="IPR033738">
    <property type="entry name" value="AsnB_N"/>
</dbReference>
<keyword evidence="8" id="KW-0028">Amino-acid biosynthesis</keyword>
<dbReference type="AlphaFoldDB" id="A0AA37SMU7"/>
<dbReference type="Gene3D" id="3.40.50.620">
    <property type="entry name" value="HUPs"/>
    <property type="match status" value="2"/>
</dbReference>
<evidence type="ECO:0000256" key="6">
    <source>
        <dbReference type="ARBA" id="ARBA00022962"/>
    </source>
</evidence>
<dbReference type="PROSITE" id="PS51278">
    <property type="entry name" value="GATASE_TYPE_2"/>
    <property type="match status" value="1"/>
</dbReference>
<evidence type="ECO:0000256" key="2">
    <source>
        <dbReference type="ARBA" id="ARBA00005752"/>
    </source>
</evidence>
<dbReference type="GO" id="GO:0006529">
    <property type="term" value="P:asparagine biosynthetic process"/>
    <property type="evidence" value="ECO:0007669"/>
    <property type="project" value="UniProtKB-KW"/>
</dbReference>
<dbReference type="RefSeq" id="WP_235295486.1">
    <property type="nucleotide sequence ID" value="NZ_BSOH01000002.1"/>
</dbReference>
<comment type="catalytic activity">
    <reaction evidence="7">
        <text>L-aspartate + L-glutamine + ATP + H2O = L-asparagine + L-glutamate + AMP + diphosphate + H(+)</text>
        <dbReference type="Rhea" id="RHEA:12228"/>
        <dbReference type="ChEBI" id="CHEBI:15377"/>
        <dbReference type="ChEBI" id="CHEBI:15378"/>
        <dbReference type="ChEBI" id="CHEBI:29985"/>
        <dbReference type="ChEBI" id="CHEBI:29991"/>
        <dbReference type="ChEBI" id="CHEBI:30616"/>
        <dbReference type="ChEBI" id="CHEBI:33019"/>
        <dbReference type="ChEBI" id="CHEBI:58048"/>
        <dbReference type="ChEBI" id="CHEBI:58359"/>
        <dbReference type="ChEBI" id="CHEBI:456215"/>
        <dbReference type="EC" id="6.3.5.4"/>
    </reaction>
</comment>
<evidence type="ECO:0000256" key="4">
    <source>
        <dbReference type="ARBA" id="ARBA00022741"/>
    </source>
</evidence>
<dbReference type="GO" id="GO:0005524">
    <property type="term" value="F:ATP binding"/>
    <property type="evidence" value="ECO:0007669"/>
    <property type="project" value="UniProtKB-KW"/>
</dbReference>
<evidence type="ECO:0000256" key="9">
    <source>
        <dbReference type="PIRSR" id="PIRSR001589-2"/>
    </source>
</evidence>
<gene>
    <name evidence="12" type="primary">asnH</name>
    <name evidence="12" type="ORF">GCM10007940_05390</name>
</gene>
<dbReference type="Pfam" id="PF13537">
    <property type="entry name" value="GATase_7"/>
    <property type="match status" value="1"/>
</dbReference>
<evidence type="ECO:0000313" key="12">
    <source>
        <dbReference type="EMBL" id="GLR15924.1"/>
    </source>
</evidence>
<name>A0AA37SMU7_9BACT</name>
<reference evidence="12" key="2">
    <citation type="submission" date="2023-01" db="EMBL/GenBank/DDBJ databases">
        <title>Draft genome sequence of Portibacter lacus strain NBRC 108769.</title>
        <authorList>
            <person name="Sun Q."/>
            <person name="Mori K."/>
        </authorList>
    </citation>
    <scope>NUCLEOTIDE SEQUENCE</scope>
    <source>
        <strain evidence="12">NBRC 108769</strain>
    </source>
</reference>
<feature type="domain" description="Glutamine amidotransferase type-2" evidence="11">
    <location>
        <begin position="2"/>
        <end position="215"/>
    </location>
</feature>
<dbReference type="GO" id="GO:0004066">
    <property type="term" value="F:asparagine synthase (glutamine-hydrolyzing) activity"/>
    <property type="evidence" value="ECO:0007669"/>
    <property type="project" value="UniProtKB-EC"/>
</dbReference>
<dbReference type="Gene3D" id="3.60.20.10">
    <property type="entry name" value="Glutamine Phosphoribosylpyrophosphate, subunit 1, domain 1"/>
    <property type="match status" value="1"/>
</dbReference>
<feature type="binding site" evidence="9">
    <location>
        <position position="102"/>
    </location>
    <ligand>
        <name>L-glutamine</name>
        <dbReference type="ChEBI" id="CHEBI:58359"/>
    </ligand>
</feature>
<dbReference type="InterPro" id="IPR006426">
    <property type="entry name" value="Asn_synth_AEB"/>
</dbReference>
<dbReference type="PIRSF" id="PIRSF001589">
    <property type="entry name" value="Asn_synthetase_glu-h"/>
    <property type="match status" value="1"/>
</dbReference>
<accession>A0AA37SMU7</accession>
<dbReference type="EMBL" id="BSOH01000002">
    <property type="protein sequence ID" value="GLR15924.1"/>
    <property type="molecule type" value="Genomic_DNA"/>
</dbReference>
<keyword evidence="6 8" id="KW-0315">Glutamine amidotransferase</keyword>
<evidence type="ECO:0000259" key="11">
    <source>
        <dbReference type="PROSITE" id="PS51278"/>
    </source>
</evidence>